<feature type="compositionally biased region" description="Polar residues" evidence="1">
    <location>
        <begin position="305"/>
        <end position="315"/>
    </location>
</feature>
<keyword evidence="3" id="KW-1185">Reference proteome</keyword>
<feature type="region of interest" description="Disordered" evidence="1">
    <location>
        <begin position="640"/>
        <end position="667"/>
    </location>
</feature>
<evidence type="ECO:0000256" key="1">
    <source>
        <dbReference type="SAM" id="MobiDB-lite"/>
    </source>
</evidence>
<name>A0AAV6QRG6_SOLSE</name>
<evidence type="ECO:0000313" key="3">
    <source>
        <dbReference type="Proteomes" id="UP000693946"/>
    </source>
</evidence>
<feature type="compositionally biased region" description="Acidic residues" evidence="1">
    <location>
        <begin position="95"/>
        <end position="105"/>
    </location>
</feature>
<proteinExistence type="predicted"/>
<feature type="compositionally biased region" description="Low complexity" evidence="1">
    <location>
        <begin position="199"/>
        <end position="213"/>
    </location>
</feature>
<feature type="compositionally biased region" description="Basic and acidic residues" evidence="1">
    <location>
        <begin position="268"/>
        <end position="277"/>
    </location>
</feature>
<feature type="compositionally biased region" description="Polar residues" evidence="1">
    <location>
        <begin position="344"/>
        <end position="355"/>
    </location>
</feature>
<feature type="compositionally biased region" description="Polar residues" evidence="1">
    <location>
        <begin position="640"/>
        <end position="649"/>
    </location>
</feature>
<dbReference type="Proteomes" id="UP000693946">
    <property type="component" value="Linkage Group LG4"/>
</dbReference>
<comment type="caution">
    <text evidence="2">The sequence shown here is derived from an EMBL/GenBank/DDBJ whole genome shotgun (WGS) entry which is preliminary data.</text>
</comment>
<feature type="compositionally biased region" description="Low complexity" evidence="1">
    <location>
        <begin position="541"/>
        <end position="558"/>
    </location>
</feature>
<protein>
    <submittedName>
        <fullName evidence="2">Uncharacterized protein</fullName>
    </submittedName>
</protein>
<feature type="compositionally biased region" description="Basic and acidic residues" evidence="1">
    <location>
        <begin position="331"/>
        <end position="342"/>
    </location>
</feature>
<dbReference type="AlphaFoldDB" id="A0AAV6QRG6"/>
<reference evidence="2 3" key="1">
    <citation type="journal article" date="2021" name="Sci. Rep.">
        <title>Chromosome anchoring in Senegalese sole (Solea senegalensis) reveals sex-associated markers and genome rearrangements in flatfish.</title>
        <authorList>
            <person name="Guerrero-Cozar I."/>
            <person name="Gomez-Garrido J."/>
            <person name="Berbel C."/>
            <person name="Martinez-Blanch J.F."/>
            <person name="Alioto T."/>
            <person name="Claros M.G."/>
            <person name="Gagnaire P.A."/>
            <person name="Manchado M."/>
        </authorList>
    </citation>
    <scope>NUCLEOTIDE SEQUENCE [LARGE SCALE GENOMIC DNA]</scope>
    <source>
        <strain evidence="2">Sse05_10M</strain>
    </source>
</reference>
<feature type="region of interest" description="Disordered" evidence="1">
    <location>
        <begin position="169"/>
        <end position="404"/>
    </location>
</feature>
<dbReference type="EMBL" id="JAGKHQ010000016">
    <property type="protein sequence ID" value="KAG7494776.1"/>
    <property type="molecule type" value="Genomic_DNA"/>
</dbReference>
<organism evidence="2 3">
    <name type="scientific">Solea senegalensis</name>
    <name type="common">Senegalese sole</name>
    <dbReference type="NCBI Taxonomy" id="28829"/>
    <lineage>
        <taxon>Eukaryota</taxon>
        <taxon>Metazoa</taxon>
        <taxon>Chordata</taxon>
        <taxon>Craniata</taxon>
        <taxon>Vertebrata</taxon>
        <taxon>Euteleostomi</taxon>
        <taxon>Actinopterygii</taxon>
        <taxon>Neopterygii</taxon>
        <taxon>Teleostei</taxon>
        <taxon>Neoteleostei</taxon>
        <taxon>Acanthomorphata</taxon>
        <taxon>Carangaria</taxon>
        <taxon>Pleuronectiformes</taxon>
        <taxon>Pleuronectoidei</taxon>
        <taxon>Soleidae</taxon>
        <taxon>Solea</taxon>
    </lineage>
</organism>
<accession>A0AAV6QRG6</accession>
<sequence>MNACGDGVHVGRNRPCFQLLPMGDVPTATQLSNADMEWLDFAWYLGIEESEYVDLMYHLQHSRGDDIFNIFQHEDLDDDDNLDDIDNVPYIADDEDDLSDIEEEPGPGGEVGFNQDLDEDNNMMDGGSDERSRDLGLDFEEGTNGHIGWWSEFDDTDIDSDVENNRDTNDAAVIEEDPLPGNMNSWDPGDGRIDENTRGPNSGDSSNPNNVDSGHSRNYKTTQNCPGRNAGSDTVVAEEEPLPCSSKKRSREMDEQEPEASCSKRFRWCSEFDDHNSDGSLDDVFSGDFSDPNSASADSGHRSNIKSCHNPSDRNTGTEEESSPAPSKKRSREENEASEKRLRSLNQSEMESAESTVVVEEDPQPGRSRRDYENSPHFSDSNAGSEAAVAEELPAPSKRKYEQDSEARRSKLFKCCNQFVDSDSDSNMVHANVLCFCHPNSADLCNTPTPLLRHAGSDAEEEPLSASKKRSREQNEGSNKRFSCLVELNESDSDSDTASVNSAADATEHLLPGNTDNPDSGSNRSDGNTQYDALNTDHANSRASSVSNSSRYSGNGRNTLNHPDRRACPSAVVAENELPTLPKMRLREDNEGSNRRFRWVIEFDVGDGDMDSVYSAVVAEEDPVPGYMYSRLCNTQGDSLNTDHASSRASRVPMSSGAGYTDDHPFRNTHSKAVVAEEEALPALSWKRSRVEDEDSDAISSKRVRWCNEFDDQHSDGSTDTTHSEYSNSLGRYKNCQNHSLRNAGFDAVVTEDEFLLSATRKRSRERDEQDSEASSSKIFRSLHELDDGDTDDGVADGANTGHYSNKQYRPGRNAGSDFAEAGLLSAPFKKRSREKDEQDSDTSNNKFRWCDEFNDTDSADLGAEVTEENLCLAHPGKPQEGMKEPFRLCCWSCRGKASAKSNPNEIKKAE</sequence>
<evidence type="ECO:0000313" key="2">
    <source>
        <dbReference type="EMBL" id="KAG7494776.1"/>
    </source>
</evidence>
<feature type="region of interest" description="Disordered" evidence="1">
    <location>
        <begin position="95"/>
        <end position="139"/>
    </location>
</feature>
<feature type="compositionally biased region" description="Polar residues" evidence="1">
    <location>
        <begin position="514"/>
        <end position="533"/>
    </location>
</feature>
<gene>
    <name evidence="2" type="ORF">JOB18_037435</name>
</gene>
<feature type="region of interest" description="Disordered" evidence="1">
    <location>
        <begin position="456"/>
        <end position="566"/>
    </location>
</feature>
<feature type="region of interest" description="Disordered" evidence="1">
    <location>
        <begin position="760"/>
        <end position="818"/>
    </location>
</feature>